<evidence type="ECO:0000256" key="6">
    <source>
        <dbReference type="ARBA" id="ARBA00023136"/>
    </source>
</evidence>
<evidence type="ECO:0000313" key="9">
    <source>
        <dbReference type="EMBL" id="PQM46398.1"/>
    </source>
</evidence>
<evidence type="ECO:0000259" key="8">
    <source>
        <dbReference type="Pfam" id="PF03176"/>
    </source>
</evidence>
<dbReference type="Gene3D" id="1.20.1640.10">
    <property type="entry name" value="Multidrug efflux transporter AcrB transmembrane domain"/>
    <property type="match status" value="1"/>
</dbReference>
<protein>
    <submittedName>
        <fullName evidence="9">Heme uptake protein MmpL11</fullName>
    </submittedName>
</protein>
<proteinExistence type="inferred from homology"/>
<evidence type="ECO:0000313" key="10">
    <source>
        <dbReference type="Proteomes" id="UP000238296"/>
    </source>
</evidence>
<dbReference type="InterPro" id="IPR004869">
    <property type="entry name" value="MMPL_dom"/>
</dbReference>
<dbReference type="Proteomes" id="UP000238296">
    <property type="component" value="Unassembled WGS sequence"/>
</dbReference>
<keyword evidence="5 7" id="KW-1133">Transmembrane helix</keyword>
<evidence type="ECO:0000256" key="1">
    <source>
        <dbReference type="ARBA" id="ARBA00004651"/>
    </source>
</evidence>
<dbReference type="EMBL" id="PPEA01000500">
    <property type="protein sequence ID" value="PQM46398.1"/>
    <property type="molecule type" value="Genomic_DNA"/>
</dbReference>
<dbReference type="SUPFAM" id="SSF82866">
    <property type="entry name" value="Multidrug efflux transporter AcrB transmembrane domain"/>
    <property type="match status" value="1"/>
</dbReference>
<feature type="transmembrane region" description="Helical" evidence="7">
    <location>
        <begin position="39"/>
        <end position="61"/>
    </location>
</feature>
<dbReference type="AlphaFoldDB" id="A0A2S8BIF1"/>
<reference evidence="9 10" key="1">
    <citation type="journal article" date="2017" name="Int. J. Syst. Evol. Microbiol.">
        <title>Mycobacterium talmoniae sp. nov., a slowly growing mycobacterium isolated from human respiratory samples.</title>
        <authorList>
            <person name="Davidson R.M."/>
            <person name="DeGroote M.A."/>
            <person name="Marola J.L."/>
            <person name="Buss S."/>
            <person name="Jones V."/>
            <person name="McNeil M.R."/>
            <person name="Freifeld A.G."/>
            <person name="Elaine Epperson L."/>
            <person name="Hasan N.A."/>
            <person name="Jackson M."/>
            <person name="Iwen P.C."/>
            <person name="Salfinger M."/>
            <person name="Strong M."/>
        </authorList>
    </citation>
    <scope>NUCLEOTIDE SEQUENCE [LARGE SCALE GENOMIC DNA]</scope>
    <source>
        <strain evidence="9 10">ATCC BAA-2683</strain>
    </source>
</reference>
<dbReference type="GO" id="GO:0005886">
    <property type="term" value="C:plasma membrane"/>
    <property type="evidence" value="ECO:0007669"/>
    <property type="project" value="UniProtKB-SubCell"/>
</dbReference>
<keyword evidence="6 7" id="KW-0472">Membrane</keyword>
<gene>
    <name evidence="9" type="ORF">C1Y40_03430</name>
</gene>
<accession>A0A2S8BIF1</accession>
<sequence>MDYEVFVLSRIREEWLTSEPTSAANQRSVGLGLARTGRIVTAAALVMTVVFIAIAAGEIAFMRGLGVGLTVAVLVDAFVIRTILVPAAMAVLGRFNWWAPKPLRRWHRRWGATEQPHDIAYASQVSAISPKRPDYDAG</sequence>
<feature type="transmembrane region" description="Helical" evidence="7">
    <location>
        <begin position="67"/>
        <end position="95"/>
    </location>
</feature>
<dbReference type="PANTHER" id="PTHR33406:SF11">
    <property type="entry name" value="MEMBRANE PROTEIN SCO6666-RELATED"/>
    <property type="match status" value="1"/>
</dbReference>
<name>A0A2S8BIF1_9MYCO</name>
<evidence type="ECO:0000256" key="2">
    <source>
        <dbReference type="ARBA" id="ARBA00010157"/>
    </source>
</evidence>
<evidence type="ECO:0000256" key="7">
    <source>
        <dbReference type="SAM" id="Phobius"/>
    </source>
</evidence>
<comment type="subcellular location">
    <subcellularLocation>
        <location evidence="1">Cell membrane</location>
        <topology evidence="1">Multi-pass membrane protein</topology>
    </subcellularLocation>
</comment>
<feature type="domain" description="Membrane transport protein MMPL" evidence="8">
    <location>
        <begin position="2"/>
        <end position="111"/>
    </location>
</feature>
<dbReference type="PANTHER" id="PTHR33406">
    <property type="entry name" value="MEMBRANE PROTEIN MJ1562-RELATED"/>
    <property type="match status" value="1"/>
</dbReference>
<evidence type="ECO:0000256" key="5">
    <source>
        <dbReference type="ARBA" id="ARBA00022989"/>
    </source>
</evidence>
<keyword evidence="3" id="KW-1003">Cell membrane</keyword>
<comment type="caution">
    <text evidence="9">The sequence shown here is derived from an EMBL/GenBank/DDBJ whole genome shotgun (WGS) entry which is preliminary data.</text>
</comment>
<evidence type="ECO:0000256" key="4">
    <source>
        <dbReference type="ARBA" id="ARBA00022692"/>
    </source>
</evidence>
<dbReference type="InterPro" id="IPR050545">
    <property type="entry name" value="Mycobact_MmpL"/>
</dbReference>
<dbReference type="Pfam" id="PF03176">
    <property type="entry name" value="MMPL"/>
    <property type="match status" value="1"/>
</dbReference>
<evidence type="ECO:0000256" key="3">
    <source>
        <dbReference type="ARBA" id="ARBA00022475"/>
    </source>
</evidence>
<comment type="similarity">
    <text evidence="2">Belongs to the resistance-nodulation-cell division (RND) (TC 2.A.6) family. MmpL subfamily.</text>
</comment>
<organism evidence="9 10">
    <name type="scientific">Mycobacterium talmoniae</name>
    <dbReference type="NCBI Taxonomy" id="1858794"/>
    <lineage>
        <taxon>Bacteria</taxon>
        <taxon>Bacillati</taxon>
        <taxon>Actinomycetota</taxon>
        <taxon>Actinomycetes</taxon>
        <taxon>Mycobacteriales</taxon>
        <taxon>Mycobacteriaceae</taxon>
        <taxon>Mycobacterium</taxon>
    </lineage>
</organism>
<keyword evidence="4 7" id="KW-0812">Transmembrane</keyword>